<organism evidence="3 4">
    <name type="scientific">Centaurea solstitialis</name>
    <name type="common">yellow star-thistle</name>
    <dbReference type="NCBI Taxonomy" id="347529"/>
    <lineage>
        <taxon>Eukaryota</taxon>
        <taxon>Viridiplantae</taxon>
        <taxon>Streptophyta</taxon>
        <taxon>Embryophyta</taxon>
        <taxon>Tracheophyta</taxon>
        <taxon>Spermatophyta</taxon>
        <taxon>Magnoliopsida</taxon>
        <taxon>eudicotyledons</taxon>
        <taxon>Gunneridae</taxon>
        <taxon>Pentapetalae</taxon>
        <taxon>asterids</taxon>
        <taxon>campanulids</taxon>
        <taxon>Asterales</taxon>
        <taxon>Asteraceae</taxon>
        <taxon>Carduoideae</taxon>
        <taxon>Cardueae</taxon>
        <taxon>Centaureinae</taxon>
        <taxon>Centaurea</taxon>
    </lineage>
</organism>
<dbReference type="Proteomes" id="UP001172457">
    <property type="component" value="Chromosome 8"/>
</dbReference>
<dbReference type="SUPFAM" id="SSF53098">
    <property type="entry name" value="Ribonuclease H-like"/>
    <property type="match status" value="1"/>
</dbReference>
<evidence type="ECO:0000313" key="4">
    <source>
        <dbReference type="Proteomes" id="UP001172457"/>
    </source>
</evidence>
<feature type="region of interest" description="Disordered" evidence="1">
    <location>
        <begin position="31"/>
        <end position="63"/>
    </location>
</feature>
<comment type="caution">
    <text evidence="3">The sequence shown here is derived from an EMBL/GenBank/DDBJ whole genome shotgun (WGS) entry which is preliminary data.</text>
</comment>
<evidence type="ECO:0000256" key="1">
    <source>
        <dbReference type="SAM" id="MobiDB-lite"/>
    </source>
</evidence>
<dbReference type="InterPro" id="IPR012337">
    <property type="entry name" value="RNaseH-like_sf"/>
</dbReference>
<gene>
    <name evidence="3" type="ORF">OSB04_031923</name>
</gene>
<reference evidence="3" key="1">
    <citation type="submission" date="2023-03" db="EMBL/GenBank/DDBJ databases">
        <title>Chromosome-scale reference genome and RAD-based genetic map of yellow starthistle (Centaurea solstitialis) reveal putative structural variation and QTLs associated with invader traits.</title>
        <authorList>
            <person name="Reatini B."/>
            <person name="Cang F.A."/>
            <person name="Jiang Q."/>
            <person name="Mckibben M.T.W."/>
            <person name="Barker M.S."/>
            <person name="Rieseberg L.H."/>
            <person name="Dlugosch K.M."/>
        </authorList>
    </citation>
    <scope>NUCLEOTIDE SEQUENCE</scope>
    <source>
        <strain evidence="3">CAN-66</strain>
        <tissue evidence="3">Leaf</tissue>
    </source>
</reference>
<sequence>MPKAGTDLYEKRSHQQDASLAKVVLTQVARRRSNDRSSSGIQKIVSDIESMERSKPNQDSKGKAVVAAEKDSDGEVLIAFAGCEKTDAEWILDSDVRHVLGLKRNLSSLSTLDLKGYKYSGGGGILKVTKGSLVMMKADIKTTNLYHLYGTTITGFNTSVHTTQEILDYVHSDLWGPSQEASLGGAYYMMTIIDDYSRRVWYYFLKHKSEGFSTFKQWKAMVEKQTEREVKKLHTENGLEFCSKMSDGIGIQKCKVTELPFFCSYVEAVAVGRGGGGGQRWVEATTSGGRGGQRWVEAAVGDGQWWVDAAAIGGGRRWWVGDGQRRVDAVGGGSKRRRRWVEAVGGGSTRWRRSAGGRRGGGGRRWVDAVAAVGGGSTRWRRSTVGRSGGRR</sequence>
<feature type="domain" description="Integrase catalytic" evidence="2">
    <location>
        <begin position="181"/>
        <end position="244"/>
    </location>
</feature>
<evidence type="ECO:0000259" key="2">
    <source>
        <dbReference type="Pfam" id="PF00665"/>
    </source>
</evidence>
<dbReference type="InterPro" id="IPR001584">
    <property type="entry name" value="Integrase_cat-core"/>
</dbReference>
<dbReference type="InterPro" id="IPR039537">
    <property type="entry name" value="Retrotran_Ty1/copia-like"/>
</dbReference>
<keyword evidence="4" id="KW-1185">Reference proteome</keyword>
<proteinExistence type="predicted"/>
<dbReference type="AlphaFoldDB" id="A0AA38SAH3"/>
<dbReference type="PANTHER" id="PTHR42648">
    <property type="entry name" value="TRANSPOSASE, PUTATIVE-RELATED"/>
    <property type="match status" value="1"/>
</dbReference>
<evidence type="ECO:0000313" key="3">
    <source>
        <dbReference type="EMBL" id="KAJ9539190.1"/>
    </source>
</evidence>
<dbReference type="PANTHER" id="PTHR42648:SF31">
    <property type="entry name" value="RNA-DIRECTED DNA POLYMERASE"/>
    <property type="match status" value="1"/>
</dbReference>
<dbReference type="Pfam" id="PF00665">
    <property type="entry name" value="rve"/>
    <property type="match status" value="1"/>
</dbReference>
<dbReference type="GO" id="GO:0015074">
    <property type="term" value="P:DNA integration"/>
    <property type="evidence" value="ECO:0007669"/>
    <property type="project" value="InterPro"/>
</dbReference>
<dbReference type="InterPro" id="IPR036397">
    <property type="entry name" value="RNaseH_sf"/>
</dbReference>
<accession>A0AA38SAH3</accession>
<dbReference type="GO" id="GO:0003676">
    <property type="term" value="F:nucleic acid binding"/>
    <property type="evidence" value="ECO:0007669"/>
    <property type="project" value="InterPro"/>
</dbReference>
<dbReference type="Gene3D" id="3.30.420.10">
    <property type="entry name" value="Ribonuclease H-like superfamily/Ribonuclease H"/>
    <property type="match status" value="1"/>
</dbReference>
<dbReference type="EMBL" id="JARYMX010000008">
    <property type="protein sequence ID" value="KAJ9539190.1"/>
    <property type="molecule type" value="Genomic_DNA"/>
</dbReference>
<feature type="compositionally biased region" description="Basic and acidic residues" evidence="1">
    <location>
        <begin position="50"/>
        <end position="63"/>
    </location>
</feature>
<protein>
    <recommendedName>
        <fullName evidence="2">Integrase catalytic domain-containing protein</fullName>
    </recommendedName>
</protein>
<name>A0AA38SAH3_9ASTR</name>